<organism evidence="2 3">
    <name type="scientific">Dyadobacter frigoris</name>
    <dbReference type="NCBI Taxonomy" id="2576211"/>
    <lineage>
        <taxon>Bacteria</taxon>
        <taxon>Pseudomonadati</taxon>
        <taxon>Bacteroidota</taxon>
        <taxon>Cytophagia</taxon>
        <taxon>Cytophagales</taxon>
        <taxon>Spirosomataceae</taxon>
        <taxon>Dyadobacter</taxon>
    </lineage>
</organism>
<reference evidence="2 3" key="1">
    <citation type="submission" date="2019-05" db="EMBL/GenBank/DDBJ databases">
        <title>Dyadobacter AR-3-8 sp. nov., isolated from arctic soil.</title>
        <authorList>
            <person name="Chaudhary D.K."/>
        </authorList>
    </citation>
    <scope>NUCLEOTIDE SEQUENCE [LARGE SCALE GENOMIC DNA]</scope>
    <source>
        <strain evidence="2 3">AR-3-8</strain>
    </source>
</reference>
<comment type="caution">
    <text evidence="2">The sequence shown here is derived from an EMBL/GenBank/DDBJ whole genome shotgun (WGS) entry which is preliminary data.</text>
</comment>
<dbReference type="Proteomes" id="UP000304900">
    <property type="component" value="Unassembled WGS sequence"/>
</dbReference>
<sequence>MIMAKFSGNEGRLISSLEVKELRSPHHALEKNIKARGENFIQAEFFGLNTFKKLIDPLGKDCVGFRVYYGAQHEDHDGEEVVIGKGKHTSRLIIVPVDANGKDISKGAGLKDMPANDDAMAGGPTCPSHCN</sequence>
<name>A0A4V6BJ85_9BACT</name>
<dbReference type="EMBL" id="SZVO01000005">
    <property type="protein sequence ID" value="TKT92173.1"/>
    <property type="molecule type" value="Genomic_DNA"/>
</dbReference>
<protein>
    <submittedName>
        <fullName evidence="2">Uncharacterized protein</fullName>
    </submittedName>
</protein>
<dbReference type="OrthoDB" id="661524at2"/>
<gene>
    <name evidence="2" type="ORF">FDK13_13325</name>
</gene>
<evidence type="ECO:0000313" key="3">
    <source>
        <dbReference type="Proteomes" id="UP000304900"/>
    </source>
</evidence>
<accession>A0A4V6BJ85</accession>
<dbReference type="AlphaFoldDB" id="A0A4V6BJ85"/>
<evidence type="ECO:0000313" key="2">
    <source>
        <dbReference type="EMBL" id="TKT92173.1"/>
    </source>
</evidence>
<keyword evidence="3" id="KW-1185">Reference proteome</keyword>
<evidence type="ECO:0000256" key="1">
    <source>
        <dbReference type="SAM" id="MobiDB-lite"/>
    </source>
</evidence>
<proteinExistence type="predicted"/>
<feature type="region of interest" description="Disordered" evidence="1">
    <location>
        <begin position="105"/>
        <end position="131"/>
    </location>
</feature>